<keyword evidence="2" id="KW-0560">Oxidoreductase</keyword>
<dbReference type="SUPFAM" id="SSF50129">
    <property type="entry name" value="GroES-like"/>
    <property type="match status" value="1"/>
</dbReference>
<evidence type="ECO:0000259" key="3">
    <source>
        <dbReference type="SMART" id="SM00829"/>
    </source>
</evidence>
<dbReference type="InterPro" id="IPR013154">
    <property type="entry name" value="ADH-like_N"/>
</dbReference>
<dbReference type="GO" id="GO:0016651">
    <property type="term" value="F:oxidoreductase activity, acting on NAD(P)H"/>
    <property type="evidence" value="ECO:0007669"/>
    <property type="project" value="TreeGrafter"/>
</dbReference>
<dbReference type="Pfam" id="PF08240">
    <property type="entry name" value="ADH_N"/>
    <property type="match status" value="1"/>
</dbReference>
<organism evidence="4 5">
    <name type="scientific">Pengzhenrongella sicca</name>
    <dbReference type="NCBI Taxonomy" id="2819238"/>
    <lineage>
        <taxon>Bacteria</taxon>
        <taxon>Bacillati</taxon>
        <taxon>Actinomycetota</taxon>
        <taxon>Actinomycetes</taxon>
        <taxon>Micrococcales</taxon>
        <taxon>Pengzhenrongella</taxon>
    </lineage>
</organism>
<dbReference type="PANTHER" id="PTHR48106:SF18">
    <property type="entry name" value="QUINONE OXIDOREDUCTASE PIG3"/>
    <property type="match status" value="1"/>
</dbReference>
<dbReference type="Proteomes" id="UP000663937">
    <property type="component" value="Chromosome"/>
</dbReference>
<dbReference type="KEGG" id="psic:J4E96_16730"/>
<dbReference type="GO" id="GO:0070402">
    <property type="term" value="F:NADPH binding"/>
    <property type="evidence" value="ECO:0007669"/>
    <property type="project" value="TreeGrafter"/>
</dbReference>
<name>A0A8A4ZDH7_9MICO</name>
<reference evidence="4" key="1">
    <citation type="submission" date="2021-03" db="EMBL/GenBank/DDBJ databases">
        <title>Pengzhenrongella sicca gen. nov., sp. nov., a new member of suborder Micrococcineae isolated from High-Arctic tundra soil.</title>
        <authorList>
            <person name="Peng F."/>
        </authorList>
    </citation>
    <scope>NUCLEOTIDE SEQUENCE</scope>
    <source>
        <strain evidence="4">LRZ-2</strain>
    </source>
</reference>
<protein>
    <submittedName>
        <fullName evidence="4">NADP-dependent oxidoreductase</fullName>
    </submittedName>
</protein>
<dbReference type="Gene3D" id="3.90.180.10">
    <property type="entry name" value="Medium-chain alcohol dehydrogenases, catalytic domain"/>
    <property type="match status" value="1"/>
</dbReference>
<dbReference type="PANTHER" id="PTHR48106">
    <property type="entry name" value="QUINONE OXIDOREDUCTASE PIG3-RELATED"/>
    <property type="match status" value="1"/>
</dbReference>
<dbReference type="InterPro" id="IPR036291">
    <property type="entry name" value="NAD(P)-bd_dom_sf"/>
</dbReference>
<keyword evidence="5" id="KW-1185">Reference proteome</keyword>
<dbReference type="EMBL" id="CP071868">
    <property type="protein sequence ID" value="QTE28943.1"/>
    <property type="molecule type" value="Genomic_DNA"/>
</dbReference>
<evidence type="ECO:0000256" key="2">
    <source>
        <dbReference type="ARBA" id="ARBA00023002"/>
    </source>
</evidence>
<keyword evidence="1" id="KW-0521">NADP</keyword>
<accession>A0A8A4ZDH7</accession>
<sequence length="305" mass="31405">MRAVQFDRFGDEGVLQVRDVEDPVPGHGQVLVRVRAAAINPGEVYIRQGLAEQMWPTTFPSGQGSDLAGEVVDAGDSAGRFAVGQPVLGWTNGRASHAELVAVPASQLVPKPDGLSWAVAGSLFIAPMAALASVRAVDPKPGESVAVSAAAGGVGAIAVQLARRTGATVIGLAGVDNHEWLRSHGVIPVAYGDGQAKRVLDAAGGRLSAFVDTFGTGYVDLAMSLGVSASRINTVADYEAVRRLGVSFQGAADVAASDNLAEMAQLAATGAVEVPIAATFSLNDVQNAYRALARRHTHGKIVLLP</sequence>
<gene>
    <name evidence="4" type="ORF">J4E96_16730</name>
</gene>
<dbReference type="SUPFAM" id="SSF51735">
    <property type="entry name" value="NAD(P)-binding Rossmann-fold domains"/>
    <property type="match status" value="1"/>
</dbReference>
<dbReference type="SMART" id="SM00829">
    <property type="entry name" value="PKS_ER"/>
    <property type="match status" value="1"/>
</dbReference>
<feature type="domain" description="Enoyl reductase (ER)" evidence="3">
    <location>
        <begin position="13"/>
        <end position="303"/>
    </location>
</feature>
<dbReference type="Gene3D" id="3.40.50.720">
    <property type="entry name" value="NAD(P)-binding Rossmann-like Domain"/>
    <property type="match status" value="1"/>
</dbReference>
<dbReference type="Pfam" id="PF13602">
    <property type="entry name" value="ADH_zinc_N_2"/>
    <property type="match status" value="1"/>
</dbReference>
<evidence type="ECO:0000313" key="4">
    <source>
        <dbReference type="EMBL" id="QTE28943.1"/>
    </source>
</evidence>
<dbReference type="InterPro" id="IPR011032">
    <property type="entry name" value="GroES-like_sf"/>
</dbReference>
<dbReference type="AlphaFoldDB" id="A0A8A4ZDH7"/>
<proteinExistence type="predicted"/>
<evidence type="ECO:0000313" key="5">
    <source>
        <dbReference type="Proteomes" id="UP000663937"/>
    </source>
</evidence>
<dbReference type="InterPro" id="IPR020843">
    <property type="entry name" value="ER"/>
</dbReference>
<dbReference type="RefSeq" id="WP_227423198.1">
    <property type="nucleotide sequence ID" value="NZ_CP071868.1"/>
</dbReference>
<evidence type="ECO:0000256" key="1">
    <source>
        <dbReference type="ARBA" id="ARBA00022857"/>
    </source>
</evidence>
<dbReference type="CDD" id="cd05289">
    <property type="entry name" value="MDR_like_2"/>
    <property type="match status" value="1"/>
</dbReference>